<dbReference type="EMBL" id="LUGG01000005">
    <property type="protein sequence ID" value="OBZ74412.1"/>
    <property type="molecule type" value="Genomic_DNA"/>
</dbReference>
<reference evidence="2 3" key="1">
    <citation type="submission" date="2016-03" db="EMBL/GenBank/DDBJ databases">
        <title>Whole genome sequencing of Grifola frondosa 9006-11.</title>
        <authorList>
            <person name="Min B."/>
            <person name="Park H."/>
            <person name="Kim J.-G."/>
            <person name="Cho H."/>
            <person name="Oh Y.-L."/>
            <person name="Kong W.-S."/>
            <person name="Choi I.-G."/>
        </authorList>
    </citation>
    <scope>NUCLEOTIDE SEQUENCE [LARGE SCALE GENOMIC DNA]</scope>
    <source>
        <strain evidence="2 3">9006-11</strain>
    </source>
</reference>
<feature type="compositionally biased region" description="Polar residues" evidence="1">
    <location>
        <begin position="65"/>
        <end position="79"/>
    </location>
</feature>
<comment type="caution">
    <text evidence="2">The sequence shown here is derived from an EMBL/GenBank/DDBJ whole genome shotgun (WGS) entry which is preliminary data.</text>
</comment>
<evidence type="ECO:0000256" key="1">
    <source>
        <dbReference type="SAM" id="MobiDB-lite"/>
    </source>
</evidence>
<evidence type="ECO:0000313" key="2">
    <source>
        <dbReference type="EMBL" id="OBZ74412.1"/>
    </source>
</evidence>
<proteinExistence type="predicted"/>
<feature type="region of interest" description="Disordered" evidence="1">
    <location>
        <begin position="47"/>
        <end position="87"/>
    </location>
</feature>
<dbReference type="AlphaFoldDB" id="A0A1C7MC82"/>
<feature type="region of interest" description="Disordered" evidence="1">
    <location>
        <begin position="1"/>
        <end position="30"/>
    </location>
</feature>
<evidence type="ECO:0000313" key="3">
    <source>
        <dbReference type="Proteomes" id="UP000092993"/>
    </source>
</evidence>
<keyword evidence="3" id="KW-1185">Reference proteome</keyword>
<sequence>MATRISLGRKAPRNGADTSVIEISSDSDSPPQLAPLLLAKAKAFKPAEAPRPKGKFSMVKVNAKPTGSSTQSRPKSNYEPQDIIDLT</sequence>
<protein>
    <submittedName>
        <fullName evidence="2">Uncharacterized protein</fullName>
    </submittedName>
</protein>
<name>A0A1C7MC82_GRIFR</name>
<accession>A0A1C7MC82</accession>
<organism evidence="2 3">
    <name type="scientific">Grifola frondosa</name>
    <name type="common">Maitake</name>
    <name type="synonym">Polyporus frondosus</name>
    <dbReference type="NCBI Taxonomy" id="5627"/>
    <lineage>
        <taxon>Eukaryota</taxon>
        <taxon>Fungi</taxon>
        <taxon>Dikarya</taxon>
        <taxon>Basidiomycota</taxon>
        <taxon>Agaricomycotina</taxon>
        <taxon>Agaricomycetes</taxon>
        <taxon>Polyporales</taxon>
        <taxon>Grifolaceae</taxon>
        <taxon>Grifola</taxon>
    </lineage>
</organism>
<dbReference type="Proteomes" id="UP000092993">
    <property type="component" value="Unassembled WGS sequence"/>
</dbReference>
<gene>
    <name evidence="2" type="ORF">A0H81_05379</name>
</gene>